<keyword evidence="9" id="KW-1185">Reference proteome</keyword>
<evidence type="ECO:0000313" key="8">
    <source>
        <dbReference type="EMBL" id="GGP28000.1"/>
    </source>
</evidence>
<evidence type="ECO:0000256" key="1">
    <source>
        <dbReference type="ARBA" id="ARBA00001163"/>
    </source>
</evidence>
<dbReference type="Proteomes" id="UP000621859">
    <property type="component" value="Unassembled WGS sequence"/>
</dbReference>
<evidence type="ECO:0000256" key="2">
    <source>
        <dbReference type="ARBA" id="ARBA00004754"/>
    </source>
</evidence>
<proteinExistence type="predicted"/>
<dbReference type="InterPro" id="IPR036778">
    <property type="entry name" value="OHCU_decarboxylase_sf"/>
</dbReference>
<evidence type="ECO:0000256" key="3">
    <source>
        <dbReference type="ARBA" id="ARBA00012257"/>
    </source>
</evidence>
<evidence type="ECO:0000256" key="4">
    <source>
        <dbReference type="ARBA" id="ARBA00022631"/>
    </source>
</evidence>
<keyword evidence="5" id="KW-0210">Decarboxylase</keyword>
<evidence type="ECO:0000259" key="7">
    <source>
        <dbReference type="Pfam" id="PF09349"/>
    </source>
</evidence>
<accession>A0ABQ2PRC2</accession>
<keyword evidence="6" id="KW-0456">Lyase</keyword>
<dbReference type="NCBIfam" id="TIGR03164">
    <property type="entry name" value="UHCUDC"/>
    <property type="match status" value="1"/>
</dbReference>
<comment type="catalytic activity">
    <reaction evidence="1">
        <text>5-hydroxy-2-oxo-4-ureido-2,5-dihydro-1H-imidazole-5-carboxylate + H(+) = (S)-allantoin + CO2</text>
        <dbReference type="Rhea" id="RHEA:26301"/>
        <dbReference type="ChEBI" id="CHEBI:15378"/>
        <dbReference type="ChEBI" id="CHEBI:15678"/>
        <dbReference type="ChEBI" id="CHEBI:16526"/>
        <dbReference type="ChEBI" id="CHEBI:58639"/>
        <dbReference type="EC" id="4.1.1.97"/>
    </reaction>
</comment>
<dbReference type="RefSeq" id="WP_188697955.1">
    <property type="nucleotide sequence ID" value="NZ_BMLY01000009.1"/>
</dbReference>
<dbReference type="InterPro" id="IPR018020">
    <property type="entry name" value="OHCU_decarboxylase"/>
</dbReference>
<name>A0ABQ2PRC2_9NEIS</name>
<reference evidence="9" key="1">
    <citation type="journal article" date="2019" name="Int. J. Syst. Evol. Microbiol.">
        <title>The Global Catalogue of Microorganisms (GCM) 10K type strain sequencing project: providing services to taxonomists for standard genome sequencing and annotation.</title>
        <authorList>
            <consortium name="The Broad Institute Genomics Platform"/>
            <consortium name="The Broad Institute Genome Sequencing Center for Infectious Disease"/>
            <person name="Wu L."/>
            <person name="Ma J."/>
        </authorList>
    </citation>
    <scope>NUCLEOTIDE SEQUENCE [LARGE SCALE GENOMIC DNA]</scope>
    <source>
        <strain evidence="9">CGMCC 1.8860</strain>
    </source>
</reference>
<organism evidence="8 9">
    <name type="scientific">Silvimonas amylolytica</name>
    <dbReference type="NCBI Taxonomy" id="449663"/>
    <lineage>
        <taxon>Bacteria</taxon>
        <taxon>Pseudomonadati</taxon>
        <taxon>Pseudomonadota</taxon>
        <taxon>Betaproteobacteria</taxon>
        <taxon>Neisseriales</taxon>
        <taxon>Chitinibacteraceae</taxon>
        <taxon>Silvimonas</taxon>
    </lineage>
</organism>
<sequence>MAVIYSLTALSAMSQSDFVAALGDLYEHSPWVAQGAWSARPFATTDALLAAMSYCMRSAGVDQQLALIRAHPELAGRAAVRGELTQDSRSEQTGAGLDQCSPQEFAQIQLLNTAWQQKFGFPFVIAVRGLDRTAIISRMQERLTHDAPTEQAEALNQIDRIAALRLAQRLSGE</sequence>
<keyword evidence="4" id="KW-0659">Purine metabolism</keyword>
<comment type="pathway">
    <text evidence="2">Purine metabolism; urate degradation; (S)-allantoin from urate: step 3/3.</text>
</comment>
<evidence type="ECO:0000313" key="9">
    <source>
        <dbReference type="Proteomes" id="UP000621859"/>
    </source>
</evidence>
<dbReference type="Pfam" id="PF09349">
    <property type="entry name" value="OHCU_decarbox"/>
    <property type="match status" value="1"/>
</dbReference>
<evidence type="ECO:0000256" key="6">
    <source>
        <dbReference type="ARBA" id="ARBA00023239"/>
    </source>
</evidence>
<dbReference type="PANTHER" id="PTHR43466:SF1">
    <property type="entry name" value="2-OXO-4-HYDROXY-4-CARBOXY-5-UREIDOIMIDAZOLINE DECARBOXYLASE-RELATED"/>
    <property type="match status" value="1"/>
</dbReference>
<dbReference type="SUPFAM" id="SSF158694">
    <property type="entry name" value="UraD-Like"/>
    <property type="match status" value="1"/>
</dbReference>
<feature type="domain" description="Oxo-4-hydroxy-4-carboxy-5-ureidoimidazoline decarboxylase" evidence="7">
    <location>
        <begin position="12"/>
        <end position="167"/>
    </location>
</feature>
<dbReference type="InterPro" id="IPR017580">
    <property type="entry name" value="OHCU_decarboxylase-1"/>
</dbReference>
<dbReference type="PANTHER" id="PTHR43466">
    <property type="entry name" value="2-OXO-4-HYDROXY-4-CARBOXY-5-UREIDOIMIDAZOLINE DECARBOXYLASE-RELATED"/>
    <property type="match status" value="1"/>
</dbReference>
<protein>
    <recommendedName>
        <fullName evidence="3">2-oxo-4-hydroxy-4-carboxy-5-ureidoimidazoline decarboxylase</fullName>
        <ecNumber evidence="3">4.1.1.97</ecNumber>
    </recommendedName>
</protein>
<evidence type="ECO:0000256" key="5">
    <source>
        <dbReference type="ARBA" id="ARBA00022793"/>
    </source>
</evidence>
<gene>
    <name evidence="8" type="ORF">GCM10010971_38190</name>
</gene>
<dbReference type="Gene3D" id="1.10.3330.10">
    <property type="entry name" value="Oxo-4-hydroxy-4-carboxy-5-ureidoimidazoline decarboxylase"/>
    <property type="match status" value="1"/>
</dbReference>
<dbReference type="EMBL" id="BMLY01000009">
    <property type="protein sequence ID" value="GGP28000.1"/>
    <property type="molecule type" value="Genomic_DNA"/>
</dbReference>
<comment type="caution">
    <text evidence="8">The sequence shown here is derived from an EMBL/GenBank/DDBJ whole genome shotgun (WGS) entry which is preliminary data.</text>
</comment>
<dbReference type="EC" id="4.1.1.97" evidence="3"/>